<dbReference type="Gene3D" id="3.40.50.300">
    <property type="entry name" value="P-loop containing nucleotide triphosphate hydrolases"/>
    <property type="match status" value="1"/>
</dbReference>
<evidence type="ECO:0000256" key="4">
    <source>
        <dbReference type="SAM" id="Coils"/>
    </source>
</evidence>
<dbReference type="PANTHER" id="PTHR48466">
    <property type="entry name" value="OS10G0509000 PROTEIN-RELATED"/>
    <property type="match status" value="1"/>
</dbReference>
<keyword evidence="8" id="KW-1185">Reference proteome</keyword>
<feature type="coiled-coil region" evidence="4">
    <location>
        <begin position="516"/>
        <end position="581"/>
    </location>
</feature>
<dbReference type="SUPFAM" id="SSF52540">
    <property type="entry name" value="P-loop containing nucleoside triphosphate hydrolases"/>
    <property type="match status" value="1"/>
</dbReference>
<dbReference type="InterPro" id="IPR045076">
    <property type="entry name" value="MutS"/>
</dbReference>
<keyword evidence="1" id="KW-0547">Nucleotide-binding</keyword>
<evidence type="ECO:0000256" key="2">
    <source>
        <dbReference type="ARBA" id="ARBA00022840"/>
    </source>
</evidence>
<comment type="caution">
    <text evidence="7">The sequence shown here is derived from an EMBL/GenBank/DDBJ whole genome shotgun (WGS) entry which is preliminary data.</text>
</comment>
<evidence type="ECO:0000259" key="6">
    <source>
        <dbReference type="SMART" id="SM00534"/>
    </source>
</evidence>
<evidence type="ECO:0000256" key="3">
    <source>
        <dbReference type="ARBA" id="ARBA00023125"/>
    </source>
</evidence>
<organism evidence="7 8">
    <name type="scientific">Snuella lapsa</name>
    <dbReference type="NCBI Taxonomy" id="870481"/>
    <lineage>
        <taxon>Bacteria</taxon>
        <taxon>Pseudomonadati</taxon>
        <taxon>Bacteroidota</taxon>
        <taxon>Flavobacteriia</taxon>
        <taxon>Flavobacteriales</taxon>
        <taxon>Flavobacteriaceae</taxon>
        <taxon>Snuella</taxon>
    </lineage>
</organism>
<feature type="domain" description="DNA mismatch repair protein MutS core" evidence="5">
    <location>
        <begin position="12"/>
        <end position="316"/>
    </location>
</feature>
<evidence type="ECO:0000313" key="8">
    <source>
        <dbReference type="Proteomes" id="UP001500954"/>
    </source>
</evidence>
<dbReference type="PIRSF" id="PIRSF005814">
    <property type="entry name" value="MutS_YshD"/>
    <property type="match status" value="1"/>
</dbReference>
<dbReference type="Pfam" id="PF00488">
    <property type="entry name" value="MutS_V"/>
    <property type="match status" value="1"/>
</dbReference>
<evidence type="ECO:0000259" key="5">
    <source>
        <dbReference type="SMART" id="SM00533"/>
    </source>
</evidence>
<dbReference type="InterPro" id="IPR027417">
    <property type="entry name" value="P-loop_NTPase"/>
</dbReference>
<dbReference type="InterPro" id="IPR036187">
    <property type="entry name" value="DNA_mismatch_repair_MutS_sf"/>
</dbReference>
<keyword evidence="3" id="KW-0238">DNA-binding</keyword>
<sequence>MIHIHDKTLQDLEFPTVLQQVSEHCITALGNEKTLKIAPYRTREALLNSLQLTNEYLASFYNDNRIPNHGFDTISNELKLLRIDNTYLEVHGLKKIVAMSTTVNDIVLFLKKFEVYYPTLYNHVSHIEVTKVIIEKVDSIVDRFGDIKDSASPLLLALRQSINSVKGKINQSFVTALNSYHSLEYLDDIRETVIDNRRVLAVKAMYRRKVKGSIMGNSKTGSIVYIEPETTLKYSRELNNLEYEAQEEEIRILKEVTNFIRPYFPLLEQYQSLLIDIDVISAKAKYAQSMNGILPKISEDKSMFLRDAYHPLLYLTNLKKGEKTFPQTVTLKQDSRIIVISGPNAGGKSITLKTVGLLQAMLQSGMLIPVHERSEVCLFDRILSDIGDNQSIENHLSTYSYRLKQMNYFLKKCNKSTLFLIDEFGTGSDPELGGALAETFLEEFYHREAFGIITTHYANLKILANELPHMLNANMLFDERTLEPLFKLVIGQAGSSFTFEVAQKNGIPYSLINRAKKKIERSKVRFDATIAKLQKERSKLEKTGASLKRNERKKIEEADRLEEINAKIQKKLESYQELYDSNQRLIYLGQKVNDLSEKYFDNKQKRELMSELFKIVQIENSKRKKLSVKQKKVVKAKEKAVKRDVEKKVEVIRQKKKEAKKKAVEAPKPKPVLKVGDRVRMEDGRAIGTLDKIEKNKAVVNYGIFTTNVSMDQLELVERVK</sequence>
<dbReference type="InterPro" id="IPR000432">
    <property type="entry name" value="DNA_mismatch_repair_MutS_C"/>
</dbReference>
<proteinExistence type="predicted"/>
<dbReference type="NCBIfam" id="TIGR01069">
    <property type="entry name" value="mutS2"/>
    <property type="match status" value="1"/>
</dbReference>
<dbReference type="InterPro" id="IPR005747">
    <property type="entry name" value="MutS2"/>
</dbReference>
<keyword evidence="4" id="KW-0175">Coiled coil</keyword>
<protein>
    <submittedName>
        <fullName evidence="7">DNA mismatch repair protein MutS</fullName>
    </submittedName>
</protein>
<gene>
    <name evidence="7" type="ORF">GCM10022395_03430</name>
</gene>
<dbReference type="SUPFAM" id="SSF48334">
    <property type="entry name" value="DNA repair protein MutS, domain III"/>
    <property type="match status" value="1"/>
</dbReference>
<dbReference type="PANTHER" id="PTHR48466:SF2">
    <property type="entry name" value="OS10G0509000 PROTEIN"/>
    <property type="match status" value="1"/>
</dbReference>
<dbReference type="Proteomes" id="UP001500954">
    <property type="component" value="Unassembled WGS sequence"/>
</dbReference>
<keyword evidence="2" id="KW-0067">ATP-binding</keyword>
<accession>A0ABP6WR03</accession>
<feature type="domain" description="DNA mismatch repair proteins mutS family" evidence="6">
    <location>
        <begin position="335"/>
        <end position="520"/>
    </location>
</feature>
<evidence type="ECO:0000313" key="7">
    <source>
        <dbReference type="EMBL" id="GAA3555355.1"/>
    </source>
</evidence>
<dbReference type="SMART" id="SM00534">
    <property type="entry name" value="MUTSac"/>
    <property type="match status" value="1"/>
</dbReference>
<evidence type="ECO:0000256" key="1">
    <source>
        <dbReference type="ARBA" id="ARBA00022741"/>
    </source>
</evidence>
<reference evidence="8" key="1">
    <citation type="journal article" date="2019" name="Int. J. Syst. Evol. Microbiol.">
        <title>The Global Catalogue of Microorganisms (GCM) 10K type strain sequencing project: providing services to taxonomists for standard genome sequencing and annotation.</title>
        <authorList>
            <consortium name="The Broad Institute Genomics Platform"/>
            <consortium name="The Broad Institute Genome Sequencing Center for Infectious Disease"/>
            <person name="Wu L."/>
            <person name="Ma J."/>
        </authorList>
    </citation>
    <scope>NUCLEOTIDE SEQUENCE [LARGE SCALE GENOMIC DNA]</scope>
    <source>
        <strain evidence="8">JCM 17111</strain>
    </source>
</reference>
<dbReference type="InterPro" id="IPR007696">
    <property type="entry name" value="DNA_mismatch_repair_MutS_core"/>
</dbReference>
<name>A0ABP6WR03_9FLAO</name>
<dbReference type="EMBL" id="BAABCY010000013">
    <property type="protein sequence ID" value="GAA3555355.1"/>
    <property type="molecule type" value="Genomic_DNA"/>
</dbReference>
<dbReference type="SMART" id="SM00533">
    <property type="entry name" value="MUTSd"/>
    <property type="match status" value="1"/>
</dbReference>
<dbReference type="RefSeq" id="WP_345003998.1">
    <property type="nucleotide sequence ID" value="NZ_BAABCY010000013.1"/>
</dbReference>